<dbReference type="RefSeq" id="WP_100792235.1">
    <property type="nucleotide sequence ID" value="NZ_NPDQ01000011.1"/>
</dbReference>
<proteinExistence type="inferred from homology"/>
<dbReference type="Proteomes" id="UP000297891">
    <property type="component" value="Unassembled WGS sequence"/>
</dbReference>
<dbReference type="OrthoDB" id="9771073at2"/>
<organism evidence="3 4">
    <name type="scientific">Leptospira brenneri</name>
    <dbReference type="NCBI Taxonomy" id="2023182"/>
    <lineage>
        <taxon>Bacteria</taxon>
        <taxon>Pseudomonadati</taxon>
        <taxon>Spirochaetota</taxon>
        <taxon>Spirochaetia</taxon>
        <taxon>Leptospirales</taxon>
        <taxon>Leptospiraceae</taxon>
        <taxon>Leptospira</taxon>
    </lineage>
</organism>
<dbReference type="PANTHER" id="PTHR43000">
    <property type="entry name" value="DTDP-D-GLUCOSE 4,6-DEHYDRATASE-RELATED"/>
    <property type="match status" value="1"/>
</dbReference>
<dbReference type="SUPFAM" id="SSF51735">
    <property type="entry name" value="NAD(P)-binding Rossmann-fold domains"/>
    <property type="match status" value="1"/>
</dbReference>
<dbReference type="Gene3D" id="3.40.50.720">
    <property type="entry name" value="NAD(P)-binding Rossmann-like Domain"/>
    <property type="match status" value="1"/>
</dbReference>
<gene>
    <name evidence="3" type="ORF">EHQ30_12255</name>
</gene>
<evidence type="ECO:0000313" key="4">
    <source>
        <dbReference type="Proteomes" id="UP000297891"/>
    </source>
</evidence>
<keyword evidence="4" id="KW-1185">Reference proteome</keyword>
<evidence type="ECO:0000313" key="3">
    <source>
        <dbReference type="EMBL" id="TGK92996.1"/>
    </source>
</evidence>
<accession>A0A2M9XXA8</accession>
<dbReference type="InterPro" id="IPR036291">
    <property type="entry name" value="NAD(P)-bd_dom_sf"/>
</dbReference>
<feature type="domain" description="NAD-dependent epimerase/dehydratase" evidence="2">
    <location>
        <begin position="5"/>
        <end position="266"/>
    </location>
</feature>
<protein>
    <submittedName>
        <fullName evidence="3">NAD-dependent epimerase/dehydratase family protein</fullName>
    </submittedName>
</protein>
<comment type="caution">
    <text evidence="3">The sequence shown here is derived from an EMBL/GenBank/DDBJ whole genome shotgun (WGS) entry which is preliminary data.</text>
</comment>
<sequence length="346" mass="38887">MANKVLVTGGCGFLGSHVCELFRKEGWDVVSFDNMTKYELKRTGYGSDATRDYNWNYLKSIGVTMVKGDIRNLEHLMDRSADCDYIIHTAAQPAMTISWEDPELDFSTNVIGTFNVMEAARKHKIPVVNTSSIHVYGNSINDSLTEGKTSYERNPVEISVEQPTMVGQISPLHASKMSAEHYVRSYTDMYGVKAASFRFTGIYGERQFGGEDHGWVANFAIRSVFGLPLRIFGTGKQTRDILHAEDGAKSYLEFFKNPIPGVYNIGGASPHKISLLECIHLIGEILGKKQEILFEVERPGDMRYFICDIKEAKKFGFNPKILPKEGVTRLLKWIEANKDVFNISGK</sequence>
<comment type="similarity">
    <text evidence="1">Belongs to the NAD(P)-dependent epimerase/dehydratase family.</text>
</comment>
<dbReference type="AlphaFoldDB" id="A0A2M9XXA8"/>
<reference evidence="3" key="1">
    <citation type="journal article" date="2019" name="PLoS Negl. Trop. Dis.">
        <title>Revisiting the worldwide diversity of Leptospira species in the environment.</title>
        <authorList>
            <person name="Vincent A.T."/>
            <person name="Schiettekatte O."/>
            <person name="Bourhy P."/>
            <person name="Veyrier F.J."/>
            <person name="Picardeau M."/>
        </authorList>
    </citation>
    <scope>NUCLEOTIDE SEQUENCE [LARGE SCALE GENOMIC DNA]</scope>
    <source>
        <strain evidence="3">201800277</strain>
    </source>
</reference>
<dbReference type="InterPro" id="IPR001509">
    <property type="entry name" value="Epimerase_deHydtase"/>
</dbReference>
<evidence type="ECO:0000259" key="2">
    <source>
        <dbReference type="Pfam" id="PF01370"/>
    </source>
</evidence>
<dbReference type="Pfam" id="PF01370">
    <property type="entry name" value="Epimerase"/>
    <property type="match status" value="1"/>
</dbReference>
<name>A0A2M9XXA8_9LEPT</name>
<dbReference type="EMBL" id="RQFP01000008">
    <property type="protein sequence ID" value="TGK92996.1"/>
    <property type="molecule type" value="Genomic_DNA"/>
</dbReference>
<evidence type="ECO:0000256" key="1">
    <source>
        <dbReference type="ARBA" id="ARBA00007637"/>
    </source>
</evidence>